<reference evidence="10" key="1">
    <citation type="journal article" date="2023" name="Int. J. Mol. Sci.">
        <title>Metagenomics Revealed a New Genus 'Candidatus Thiocaldithrix dubininis' gen. nov., sp. nov. and a New Species 'Candidatus Thiothrix putei' sp. nov. in the Family Thiotrichaceae, Some Members of Which Have Traits of Both Na+- and H+-Motive Energetics.</title>
        <authorList>
            <person name="Ravin N.V."/>
            <person name="Muntyan M.S."/>
            <person name="Smolyakov D.D."/>
            <person name="Rudenko T.S."/>
            <person name="Beletsky A.V."/>
            <person name="Mardanov A.V."/>
            <person name="Grabovich M.Y."/>
        </authorList>
    </citation>
    <scope>NUCLEOTIDE SEQUENCE</scope>
    <source>
        <strain evidence="10">GKL-02</strain>
    </source>
</reference>
<feature type="transmembrane region" description="Helical" evidence="9">
    <location>
        <begin position="233"/>
        <end position="259"/>
    </location>
</feature>
<keyword evidence="5" id="KW-0997">Cell inner membrane</keyword>
<evidence type="ECO:0000256" key="9">
    <source>
        <dbReference type="SAM" id="Phobius"/>
    </source>
</evidence>
<feature type="transmembrane region" description="Helical" evidence="9">
    <location>
        <begin position="115"/>
        <end position="133"/>
    </location>
</feature>
<dbReference type="InterPro" id="IPR042193">
    <property type="entry name" value="FHIPEP_3"/>
</dbReference>
<protein>
    <submittedName>
        <fullName evidence="10">Type III secretion system export apparatus subunit SctV</fullName>
    </submittedName>
</protein>
<feature type="transmembrane region" description="Helical" evidence="9">
    <location>
        <begin position="20"/>
        <end position="37"/>
    </location>
</feature>
<proteinExistence type="inferred from homology"/>
<dbReference type="GO" id="GO:0009306">
    <property type="term" value="P:protein secretion"/>
    <property type="evidence" value="ECO:0007669"/>
    <property type="project" value="InterPro"/>
</dbReference>
<feature type="transmembrane region" description="Helical" evidence="9">
    <location>
        <begin position="201"/>
        <end position="221"/>
    </location>
</feature>
<evidence type="ECO:0000256" key="7">
    <source>
        <dbReference type="ARBA" id="ARBA00022989"/>
    </source>
</evidence>
<name>A0AA95HIR2_9GAMM</name>
<dbReference type="PANTHER" id="PTHR30161">
    <property type="entry name" value="FLAGELLAR EXPORT PROTEIN, MEMBRANE FLHA SUBUNIT-RELATED"/>
    <property type="match status" value="1"/>
</dbReference>
<feature type="transmembrane region" description="Helical" evidence="9">
    <location>
        <begin position="74"/>
        <end position="95"/>
    </location>
</feature>
<dbReference type="PROSITE" id="PS00994">
    <property type="entry name" value="FHIPEP"/>
    <property type="match status" value="1"/>
</dbReference>
<keyword evidence="4" id="KW-1003">Cell membrane</keyword>
<keyword evidence="7 9" id="KW-1133">Transmembrane helix</keyword>
<evidence type="ECO:0000256" key="5">
    <source>
        <dbReference type="ARBA" id="ARBA00022519"/>
    </source>
</evidence>
<keyword evidence="8 9" id="KW-0472">Membrane</keyword>
<feature type="transmembrane region" description="Helical" evidence="9">
    <location>
        <begin position="305"/>
        <end position="321"/>
    </location>
</feature>
<dbReference type="KEGG" id="tput:QJT81_05385"/>
<evidence type="ECO:0000256" key="8">
    <source>
        <dbReference type="ARBA" id="ARBA00023136"/>
    </source>
</evidence>
<sequence>MQSSASQDFLTSLTRRSDVALALLLVAIIAMMILPMPTLVMDMLIALNMSIAILLMMLGIYIPHPLAISSFPSILLLTTLFRLSLSIATTRLILLEADAGHIIQTFGEFVVGGNLIVGLVVFLIITIVQFIVITKGSERIAEVSARFSLDAMPGKQMSIDSDMRAGLITLADARHRRSNLEKESQLYGALDGAMKFVKGDAIAGLIIILVNILGGIAIGTMQRGMPMGEALELYSILTIGDGLVSQIPALFISITAGIIVTRVRGEDDTNLGSDIGGQILAQPSALLAAAGIVGAMGLVPGFPTVVFLFLAVLLGFTGMALRKVQTQMEFADAEITTVIGQQDAGKAAQLAGGSDTKLALEEMQPLSPALVELPAQAKNLFSLETLNQDFMRIRRDFYQDMGVPLPGISLRLSAQLNSDTYQISIRGVPVAQGNLKPASPTVTALPTPPADKTSADLVTNNARPTPDNIQAISFHLAYVLRKHASEFIGIQEMHTLYNKLEQSSYTELVREVQRAVNTPKTVDVFRRLLNEGISIRDLRQILGTLVEFGEMEKDTSMLAERVRISLKRQLSYTFTNGTGVLPVYMFAPETEKLLQNSLRQTPNGVFFALAPEATSQFTNVLHELETEHAKDKVRPVILTNLELRRHIRRHLETSFPDLPVISVQELTTSISLNPIGEIRLT</sequence>
<dbReference type="InterPro" id="IPR006302">
    <property type="entry name" value="T3SS_HrcV"/>
</dbReference>
<dbReference type="PIRSF" id="PIRSF005419">
    <property type="entry name" value="FlhA"/>
    <property type="match status" value="1"/>
</dbReference>
<keyword evidence="6 9" id="KW-0812">Transmembrane</keyword>
<evidence type="ECO:0000313" key="10">
    <source>
        <dbReference type="EMBL" id="WGZ95419.1"/>
    </source>
</evidence>
<evidence type="ECO:0000256" key="6">
    <source>
        <dbReference type="ARBA" id="ARBA00022692"/>
    </source>
</evidence>
<dbReference type="PANTHER" id="PTHR30161:SF2">
    <property type="entry name" value="INVASION PROTEIN INVA"/>
    <property type="match status" value="1"/>
</dbReference>
<dbReference type="InterPro" id="IPR042194">
    <property type="entry name" value="FHIPEP_1"/>
</dbReference>
<dbReference type="NCBIfam" id="TIGR01399">
    <property type="entry name" value="hrcV"/>
    <property type="match status" value="1"/>
</dbReference>
<dbReference type="AlphaFoldDB" id="A0AA95HIR2"/>
<dbReference type="EMBL" id="CP124756">
    <property type="protein sequence ID" value="WGZ95419.1"/>
    <property type="molecule type" value="Genomic_DNA"/>
</dbReference>
<keyword evidence="3" id="KW-0813">Transport</keyword>
<evidence type="ECO:0000256" key="2">
    <source>
        <dbReference type="ARBA" id="ARBA00008835"/>
    </source>
</evidence>
<comment type="subcellular location">
    <subcellularLocation>
        <location evidence="1">Cell inner membrane</location>
        <topology evidence="1">Multi-pass membrane protein</topology>
    </subcellularLocation>
</comment>
<organism evidence="10">
    <name type="scientific">Candidatus Thiothrix putei</name>
    <dbReference type="NCBI Taxonomy" id="3080811"/>
    <lineage>
        <taxon>Bacteria</taxon>
        <taxon>Pseudomonadati</taxon>
        <taxon>Pseudomonadota</taxon>
        <taxon>Gammaproteobacteria</taxon>
        <taxon>Thiotrichales</taxon>
        <taxon>Thiotrichaceae</taxon>
        <taxon>Thiothrix</taxon>
    </lineage>
</organism>
<accession>A0AA95HIR2</accession>
<dbReference type="InterPro" id="IPR025505">
    <property type="entry name" value="FHIPEP_CS"/>
</dbReference>
<feature type="transmembrane region" description="Helical" evidence="9">
    <location>
        <begin position="43"/>
        <end position="62"/>
    </location>
</feature>
<gene>
    <name evidence="10" type="primary">sctV</name>
    <name evidence="10" type="ORF">QJT81_05385</name>
</gene>
<dbReference type="InterPro" id="IPR001712">
    <property type="entry name" value="T3SS_FHIPEP"/>
</dbReference>
<dbReference type="Gene3D" id="3.40.30.60">
    <property type="entry name" value="FHIPEP family, domain 1"/>
    <property type="match status" value="1"/>
</dbReference>
<evidence type="ECO:0000256" key="4">
    <source>
        <dbReference type="ARBA" id="ARBA00022475"/>
    </source>
</evidence>
<dbReference type="Gene3D" id="1.10.8.540">
    <property type="entry name" value="FHIPEP family, domain 3"/>
    <property type="match status" value="1"/>
</dbReference>
<dbReference type="InterPro" id="IPR042196">
    <property type="entry name" value="FHIPEP_4"/>
</dbReference>
<dbReference type="Gene3D" id="3.40.50.12790">
    <property type="entry name" value="FHIPEP family, domain 4"/>
    <property type="match status" value="1"/>
</dbReference>
<reference evidence="10" key="2">
    <citation type="submission" date="2023-04" db="EMBL/GenBank/DDBJ databases">
        <authorList>
            <person name="Beletskiy A.V."/>
            <person name="Mardanov A.V."/>
            <person name="Ravin N.V."/>
        </authorList>
    </citation>
    <scope>NUCLEOTIDE SEQUENCE</scope>
    <source>
        <strain evidence="10">GKL-02</strain>
    </source>
</reference>
<evidence type="ECO:0000256" key="3">
    <source>
        <dbReference type="ARBA" id="ARBA00022448"/>
    </source>
</evidence>
<comment type="similarity">
    <text evidence="2">Belongs to the FHIPEP (flagella/HR/invasion proteins export pore) family.</text>
</comment>
<dbReference type="PRINTS" id="PR00949">
    <property type="entry name" value="TYPE3IMAPROT"/>
</dbReference>
<dbReference type="Pfam" id="PF00771">
    <property type="entry name" value="FHIPEP"/>
    <property type="match status" value="1"/>
</dbReference>
<evidence type="ECO:0000256" key="1">
    <source>
        <dbReference type="ARBA" id="ARBA00004429"/>
    </source>
</evidence>
<dbReference type="GO" id="GO:0005886">
    <property type="term" value="C:plasma membrane"/>
    <property type="evidence" value="ECO:0007669"/>
    <property type="project" value="UniProtKB-SubCell"/>
</dbReference>
<dbReference type="Proteomes" id="UP001301326">
    <property type="component" value="Chromosome"/>
</dbReference>